<dbReference type="GO" id="GO:0005737">
    <property type="term" value="C:cytoplasm"/>
    <property type="evidence" value="ECO:0007669"/>
    <property type="project" value="TreeGrafter"/>
</dbReference>
<name>A0A0M0G0G5_9BACI</name>
<proteinExistence type="predicted"/>
<dbReference type="Pfam" id="PF00355">
    <property type="entry name" value="Rieske"/>
    <property type="match status" value="1"/>
</dbReference>
<keyword evidence="3" id="KW-0408">Iron</keyword>
<dbReference type="PANTHER" id="PTHR13847">
    <property type="entry name" value="SARCOSINE DEHYDROGENASE-RELATED"/>
    <property type="match status" value="1"/>
</dbReference>
<dbReference type="InterPro" id="IPR006076">
    <property type="entry name" value="FAD-dep_OxRdtase"/>
</dbReference>
<dbReference type="GO" id="GO:0016020">
    <property type="term" value="C:membrane"/>
    <property type="evidence" value="ECO:0007669"/>
    <property type="project" value="InterPro"/>
</dbReference>
<dbReference type="GO" id="GO:0046872">
    <property type="term" value="F:metal ion binding"/>
    <property type="evidence" value="ECO:0007669"/>
    <property type="project" value="UniProtKB-KW"/>
</dbReference>
<keyword evidence="2" id="KW-0479">Metal-binding</keyword>
<dbReference type="Gene3D" id="2.102.10.10">
    <property type="entry name" value="Rieske [2Fe-2S] iron-sulphur domain"/>
    <property type="match status" value="1"/>
</dbReference>
<dbReference type="InterPro" id="IPR036188">
    <property type="entry name" value="FAD/NAD-bd_sf"/>
</dbReference>
<dbReference type="InterPro" id="IPR036922">
    <property type="entry name" value="Rieske_2Fe-2S_sf"/>
</dbReference>
<keyword evidence="8" id="KW-1185">Reference proteome</keyword>
<dbReference type="EMBL" id="LGUE01000008">
    <property type="protein sequence ID" value="KON83087.1"/>
    <property type="molecule type" value="Genomic_DNA"/>
</dbReference>
<keyword evidence="4" id="KW-0411">Iron-sulfur</keyword>
<evidence type="ECO:0000256" key="1">
    <source>
        <dbReference type="ARBA" id="ARBA00022714"/>
    </source>
</evidence>
<evidence type="ECO:0000256" key="3">
    <source>
        <dbReference type="ARBA" id="ARBA00023004"/>
    </source>
</evidence>
<dbReference type="PATRIC" id="fig|189381.12.peg.3498"/>
<dbReference type="FunFam" id="2.102.10.10:FF:000014">
    <property type="entry name" value="Oxidoreductase, FAD dependent"/>
    <property type="match status" value="1"/>
</dbReference>
<gene>
    <name evidence="7" type="ORF">AF331_19835</name>
</gene>
<dbReference type="AlphaFoldDB" id="A0A0M0G0G5"/>
<keyword evidence="5" id="KW-1015">Disulfide bond</keyword>
<accession>A0A0M0G0G5</accession>
<dbReference type="GO" id="GO:0004497">
    <property type="term" value="F:monooxygenase activity"/>
    <property type="evidence" value="ECO:0007669"/>
    <property type="project" value="UniProtKB-ARBA"/>
</dbReference>
<evidence type="ECO:0000256" key="2">
    <source>
        <dbReference type="ARBA" id="ARBA00022723"/>
    </source>
</evidence>
<dbReference type="CDD" id="cd03477">
    <property type="entry name" value="Rieske_YhfW_C"/>
    <property type="match status" value="1"/>
</dbReference>
<dbReference type="OrthoDB" id="9767869at2"/>
<evidence type="ECO:0000313" key="7">
    <source>
        <dbReference type="EMBL" id="KON83087.1"/>
    </source>
</evidence>
<organism evidence="7 8">
    <name type="scientific">Rossellomorea marisflavi</name>
    <dbReference type="NCBI Taxonomy" id="189381"/>
    <lineage>
        <taxon>Bacteria</taxon>
        <taxon>Bacillati</taxon>
        <taxon>Bacillota</taxon>
        <taxon>Bacilli</taxon>
        <taxon>Bacillales</taxon>
        <taxon>Bacillaceae</taxon>
        <taxon>Rossellomorea</taxon>
    </lineage>
</organism>
<dbReference type="SUPFAM" id="SSF51905">
    <property type="entry name" value="FAD/NAD(P)-binding domain"/>
    <property type="match status" value="1"/>
</dbReference>
<dbReference type="GO" id="GO:0051537">
    <property type="term" value="F:2 iron, 2 sulfur cluster binding"/>
    <property type="evidence" value="ECO:0007669"/>
    <property type="project" value="UniProtKB-KW"/>
</dbReference>
<dbReference type="SUPFAM" id="SSF50022">
    <property type="entry name" value="ISP domain"/>
    <property type="match status" value="1"/>
</dbReference>
<dbReference type="Proteomes" id="UP000037405">
    <property type="component" value="Unassembled WGS sequence"/>
</dbReference>
<dbReference type="Pfam" id="PF01266">
    <property type="entry name" value="DAO"/>
    <property type="match status" value="1"/>
</dbReference>
<dbReference type="STRING" id="189381.GCA_900166615_00250"/>
<sequence>MNHQHPEPYWRKDTHLQSYPKLDRNLKVDAVVVGGGIAGITTAYFLAKGGKKVALIEADRVLNGTTGHTTAKITAQHGLIYDELMQHFGTEYARHYYESNLKALDWIKEIGKGIDCDLREQDAYVYAETNEYLQKVQKEYDAYLELGIDGELVETIPLDIPIKQAIVMKGQAQFHPLKFFKHLIESFIELGGQVFEQTPAETIEDDTATKVITSSGYHLECNKVAICTHFPFFDGMGLYFTKMYAERSYIIGIKSEKKFPGGMYINAEDPSRSFRSVVQEGGELILIGGENHKAGQGKDTREHYEALEKCGQSVFGDTETLHRWSAQDLISVDKVPYIGTLTPKHPTIFVATGFKKWGMTTGTLSGMILSDLILGNHNIHADLYAPSRFVADPSIKHFISQNVDVAKHLVKGKLQIPFKSSGNLKSGEGGVVWHEGKKCGGYRDTDGKLHLVDNTCTHLGCETAWNQGDLTWDCPCHGSRFSPEGTVIEGPAQKPLPSIDE</sequence>
<dbReference type="Gene3D" id="3.30.9.10">
    <property type="entry name" value="D-Amino Acid Oxidase, subunit A, domain 2"/>
    <property type="match status" value="1"/>
</dbReference>
<evidence type="ECO:0000313" key="8">
    <source>
        <dbReference type="Proteomes" id="UP000037405"/>
    </source>
</evidence>
<evidence type="ECO:0000256" key="4">
    <source>
        <dbReference type="ARBA" id="ARBA00023014"/>
    </source>
</evidence>
<evidence type="ECO:0000259" key="6">
    <source>
        <dbReference type="PROSITE" id="PS51296"/>
    </source>
</evidence>
<dbReference type="PRINTS" id="PR00162">
    <property type="entry name" value="RIESKE"/>
</dbReference>
<dbReference type="InterPro" id="IPR005805">
    <property type="entry name" value="Rieske_Fe-S_prot_C"/>
</dbReference>
<keyword evidence="1" id="KW-0001">2Fe-2S</keyword>
<dbReference type="InterPro" id="IPR017941">
    <property type="entry name" value="Rieske_2Fe-2S"/>
</dbReference>
<dbReference type="InterPro" id="IPR038010">
    <property type="entry name" value="YhfW_C"/>
</dbReference>
<dbReference type="PROSITE" id="PS51296">
    <property type="entry name" value="RIESKE"/>
    <property type="match status" value="1"/>
</dbReference>
<dbReference type="GO" id="GO:0016705">
    <property type="term" value="F:oxidoreductase activity, acting on paired donors, with incorporation or reduction of molecular oxygen"/>
    <property type="evidence" value="ECO:0007669"/>
    <property type="project" value="UniProtKB-ARBA"/>
</dbReference>
<comment type="caution">
    <text evidence="7">The sequence shown here is derived from an EMBL/GenBank/DDBJ whole genome shotgun (WGS) entry which is preliminary data.</text>
</comment>
<reference evidence="8" key="1">
    <citation type="submission" date="2015-07" db="EMBL/GenBank/DDBJ databases">
        <title>Fjat-14235 jcm11544.</title>
        <authorList>
            <person name="Liu B."/>
            <person name="Wang J."/>
            <person name="Zhu Y."/>
            <person name="Liu G."/>
            <person name="Chen Q."/>
            <person name="Chen Z."/>
            <person name="Lan J."/>
            <person name="Che J."/>
            <person name="Ge C."/>
            <person name="Shi H."/>
            <person name="Pan Z."/>
            <person name="Liu X."/>
        </authorList>
    </citation>
    <scope>NUCLEOTIDE SEQUENCE [LARGE SCALE GENOMIC DNA]</scope>
    <source>
        <strain evidence="8">JCM 11544</strain>
    </source>
</reference>
<dbReference type="RefSeq" id="WP_053429715.1">
    <property type="nucleotide sequence ID" value="NZ_JAUKEH010000003.1"/>
</dbReference>
<dbReference type="PANTHER" id="PTHR13847:SF274">
    <property type="entry name" value="RIESKE 2FE-2S IRON-SULFUR PROTEIN YHFW-RELATED"/>
    <property type="match status" value="1"/>
</dbReference>
<protein>
    <submittedName>
        <fullName evidence="7">(2Fe-2S)-binding protein</fullName>
    </submittedName>
</protein>
<evidence type="ECO:0000256" key="5">
    <source>
        <dbReference type="ARBA" id="ARBA00023157"/>
    </source>
</evidence>
<dbReference type="Gene3D" id="3.50.50.60">
    <property type="entry name" value="FAD/NAD(P)-binding domain"/>
    <property type="match status" value="1"/>
</dbReference>
<feature type="domain" description="Rieske" evidence="6">
    <location>
        <begin position="416"/>
        <end position="501"/>
    </location>
</feature>